<gene>
    <name evidence="6" type="ORF">GUITHDRAFT_110574</name>
</gene>
<evidence type="ECO:0000256" key="3">
    <source>
        <dbReference type="ARBA" id="ARBA00022737"/>
    </source>
</evidence>
<dbReference type="KEGG" id="gtt:GUITHDRAFT_110574"/>
<sequence length="692" mass="76767">MSNPAHLSHLDLRGCQLTAEDARQLMDRMNEFSSLSSLDLSMNPLGPKGMKVVLMALAVGDIQGGRKAEGRTSRALSTLLLNSIGLSDHNSGVLALVGLRHNLSCITLGKNNLADRAALVLHKSLPGNASQLTSLDLSDNYLSDVGGYRLLEAAERCTNMKMLILNGNPVSSELLQRARSINDAAARWNADAAAPQRKIRSSHPGFLAYQRMTSALKLLQHQASRVSSLREALKTVRDEVEEGTWQESSEHASSACLKLVSLADEELKQTVQLLSSFQESVGLARDEVGQSILRCEEEEGEAGDRRSESEYFFEQKLKEMSIENIRRTSELERREAQVARAEKNLAKRIHEHAEARAKLERERELTDLIADETEQTCREGELVSSLARKVYIKATHDEEKRSLLEDLYRQKEARLSDLHQQIQLSLSSLRQEHQQLSEDKATQRHAMASLREAEKSVRSFISDIQASFIECDCECGELNPQRMSLADMPEFLQNLRVARDKILTLIKTQYETKLRCSTQEKIIQLCTHGPASTWDQSAALEDSSAGNTSSCSHQGTFATSQPFASDACNETRGTASQVSPQGHVKRNGASDVKVSLDTSSPALHSSDASLFPCQLLHPHREGVGGEASNKVDSHEAEAGGGERGRWMQEMCGRQQADEVLELIDMFETLGDVFELKSYDLRLKEIEMEIARA</sequence>
<dbReference type="HOGENOM" id="CLU_398199_0_0_1"/>
<dbReference type="EnsemblProtists" id="EKX43450">
    <property type="protein sequence ID" value="EKX43450"/>
    <property type="gene ID" value="GUITHDRAFT_110574"/>
</dbReference>
<dbReference type="PANTHER" id="PTHR24113:SF12">
    <property type="entry name" value="RAN GTPASE-ACTIVATING PROTEIN 1"/>
    <property type="match status" value="1"/>
</dbReference>
<dbReference type="PANTHER" id="PTHR24113">
    <property type="entry name" value="RAN GTPASE-ACTIVATING PROTEIN 1"/>
    <property type="match status" value="1"/>
</dbReference>
<evidence type="ECO:0000313" key="6">
    <source>
        <dbReference type="EMBL" id="EKX43450.1"/>
    </source>
</evidence>
<feature type="coiled-coil region" evidence="4">
    <location>
        <begin position="401"/>
        <end position="446"/>
    </location>
</feature>
<evidence type="ECO:0000256" key="4">
    <source>
        <dbReference type="SAM" id="Coils"/>
    </source>
</evidence>
<evidence type="ECO:0000313" key="8">
    <source>
        <dbReference type="Proteomes" id="UP000011087"/>
    </source>
</evidence>
<dbReference type="Pfam" id="PF13516">
    <property type="entry name" value="LRR_6"/>
    <property type="match status" value="3"/>
</dbReference>
<keyword evidence="4" id="KW-0175">Coiled coil</keyword>
<dbReference type="GO" id="GO:0048471">
    <property type="term" value="C:perinuclear region of cytoplasm"/>
    <property type="evidence" value="ECO:0007669"/>
    <property type="project" value="TreeGrafter"/>
</dbReference>
<dbReference type="OrthoDB" id="120976at2759"/>
<name>L1J5U1_GUITC</name>
<dbReference type="GO" id="GO:0005829">
    <property type="term" value="C:cytosol"/>
    <property type="evidence" value="ECO:0007669"/>
    <property type="project" value="TreeGrafter"/>
</dbReference>
<dbReference type="InterPro" id="IPR032675">
    <property type="entry name" value="LRR_dom_sf"/>
</dbReference>
<dbReference type="Proteomes" id="UP000011087">
    <property type="component" value="Unassembled WGS sequence"/>
</dbReference>
<dbReference type="RefSeq" id="XP_005830430.1">
    <property type="nucleotide sequence ID" value="XM_005830373.1"/>
</dbReference>
<feature type="coiled-coil region" evidence="4">
    <location>
        <begin position="322"/>
        <end position="362"/>
    </location>
</feature>
<keyword evidence="2" id="KW-0433">Leucine-rich repeat</keyword>
<dbReference type="InterPro" id="IPR027038">
    <property type="entry name" value="RanGap"/>
</dbReference>
<feature type="region of interest" description="Disordered" evidence="5">
    <location>
        <begin position="564"/>
        <end position="587"/>
    </location>
</feature>
<reference evidence="8" key="2">
    <citation type="submission" date="2012-11" db="EMBL/GenBank/DDBJ databases">
        <authorList>
            <person name="Kuo A."/>
            <person name="Curtis B.A."/>
            <person name="Tanifuji G."/>
            <person name="Burki F."/>
            <person name="Gruber A."/>
            <person name="Irimia M."/>
            <person name="Maruyama S."/>
            <person name="Arias M.C."/>
            <person name="Ball S.G."/>
            <person name="Gile G.H."/>
            <person name="Hirakawa Y."/>
            <person name="Hopkins J.F."/>
            <person name="Rensing S.A."/>
            <person name="Schmutz J."/>
            <person name="Symeonidi A."/>
            <person name="Elias M."/>
            <person name="Eveleigh R.J."/>
            <person name="Herman E.K."/>
            <person name="Klute M.J."/>
            <person name="Nakayama T."/>
            <person name="Obornik M."/>
            <person name="Reyes-Prieto A."/>
            <person name="Armbrust E.V."/>
            <person name="Aves S.J."/>
            <person name="Beiko R.G."/>
            <person name="Coutinho P."/>
            <person name="Dacks J.B."/>
            <person name="Durnford D.G."/>
            <person name="Fast N.M."/>
            <person name="Green B.R."/>
            <person name="Grisdale C."/>
            <person name="Hempe F."/>
            <person name="Henrissat B."/>
            <person name="Hoppner M.P."/>
            <person name="Ishida K.-I."/>
            <person name="Kim E."/>
            <person name="Koreny L."/>
            <person name="Kroth P.G."/>
            <person name="Liu Y."/>
            <person name="Malik S.-B."/>
            <person name="Maier U.G."/>
            <person name="McRose D."/>
            <person name="Mock T."/>
            <person name="Neilson J.A."/>
            <person name="Onodera N.T."/>
            <person name="Poole A.M."/>
            <person name="Pritham E.J."/>
            <person name="Richards T.A."/>
            <person name="Rocap G."/>
            <person name="Roy S.W."/>
            <person name="Sarai C."/>
            <person name="Schaack S."/>
            <person name="Shirato S."/>
            <person name="Slamovits C.H."/>
            <person name="Spencer D.F."/>
            <person name="Suzuki S."/>
            <person name="Worden A.Z."/>
            <person name="Zauner S."/>
            <person name="Barry K."/>
            <person name="Bell C."/>
            <person name="Bharti A.K."/>
            <person name="Crow J.A."/>
            <person name="Grimwood J."/>
            <person name="Kramer R."/>
            <person name="Lindquist E."/>
            <person name="Lucas S."/>
            <person name="Salamov A."/>
            <person name="McFadden G.I."/>
            <person name="Lane C.E."/>
            <person name="Keeling P.J."/>
            <person name="Gray M.W."/>
            <person name="Grigoriev I.V."/>
            <person name="Archibald J.M."/>
        </authorList>
    </citation>
    <scope>NUCLEOTIDE SEQUENCE</scope>
    <source>
        <strain evidence="8">CCMP2712</strain>
    </source>
</reference>
<feature type="region of interest" description="Disordered" evidence="5">
    <location>
        <begin position="622"/>
        <end position="643"/>
    </location>
</feature>
<keyword evidence="3" id="KW-0677">Repeat</keyword>
<dbReference type="GO" id="GO:0031267">
    <property type="term" value="F:small GTPase binding"/>
    <property type="evidence" value="ECO:0007669"/>
    <property type="project" value="TreeGrafter"/>
</dbReference>
<dbReference type="AlphaFoldDB" id="L1J5U1"/>
<protein>
    <submittedName>
        <fullName evidence="6 7">Uncharacterized protein</fullName>
    </submittedName>
</protein>
<reference evidence="7" key="3">
    <citation type="submission" date="2015-06" db="UniProtKB">
        <authorList>
            <consortium name="EnsemblProtists"/>
        </authorList>
    </citation>
    <scope>IDENTIFICATION</scope>
</reference>
<keyword evidence="8" id="KW-1185">Reference proteome</keyword>
<dbReference type="GO" id="GO:0005634">
    <property type="term" value="C:nucleus"/>
    <property type="evidence" value="ECO:0007669"/>
    <property type="project" value="TreeGrafter"/>
</dbReference>
<evidence type="ECO:0000256" key="1">
    <source>
        <dbReference type="ARBA" id="ARBA00022468"/>
    </source>
</evidence>
<dbReference type="Gene3D" id="3.80.10.10">
    <property type="entry name" value="Ribonuclease Inhibitor"/>
    <property type="match status" value="1"/>
</dbReference>
<dbReference type="EMBL" id="JH993010">
    <property type="protein sequence ID" value="EKX43450.1"/>
    <property type="molecule type" value="Genomic_DNA"/>
</dbReference>
<dbReference type="PaxDb" id="55529-EKX43450"/>
<dbReference type="InterPro" id="IPR001611">
    <property type="entry name" value="Leu-rich_rpt"/>
</dbReference>
<evidence type="ECO:0000256" key="5">
    <source>
        <dbReference type="SAM" id="MobiDB-lite"/>
    </source>
</evidence>
<dbReference type="PROSITE" id="PS51450">
    <property type="entry name" value="LRR"/>
    <property type="match status" value="1"/>
</dbReference>
<feature type="compositionally biased region" description="Polar residues" evidence="5">
    <location>
        <begin position="571"/>
        <end position="580"/>
    </location>
</feature>
<accession>L1J5U1</accession>
<dbReference type="GO" id="GO:0006913">
    <property type="term" value="P:nucleocytoplasmic transport"/>
    <property type="evidence" value="ECO:0007669"/>
    <property type="project" value="TreeGrafter"/>
</dbReference>
<proteinExistence type="predicted"/>
<dbReference type="SMART" id="SM00368">
    <property type="entry name" value="LRR_RI"/>
    <property type="match status" value="3"/>
</dbReference>
<keyword evidence="1" id="KW-0343">GTPase activation</keyword>
<evidence type="ECO:0000256" key="2">
    <source>
        <dbReference type="ARBA" id="ARBA00022614"/>
    </source>
</evidence>
<dbReference type="GeneID" id="17300108"/>
<reference evidence="6 8" key="1">
    <citation type="journal article" date="2012" name="Nature">
        <title>Algal genomes reveal evolutionary mosaicism and the fate of nucleomorphs.</title>
        <authorList>
            <consortium name="DOE Joint Genome Institute"/>
            <person name="Curtis B.A."/>
            <person name="Tanifuji G."/>
            <person name="Burki F."/>
            <person name="Gruber A."/>
            <person name="Irimia M."/>
            <person name="Maruyama S."/>
            <person name="Arias M.C."/>
            <person name="Ball S.G."/>
            <person name="Gile G.H."/>
            <person name="Hirakawa Y."/>
            <person name="Hopkins J.F."/>
            <person name="Kuo A."/>
            <person name="Rensing S.A."/>
            <person name="Schmutz J."/>
            <person name="Symeonidi A."/>
            <person name="Elias M."/>
            <person name="Eveleigh R.J."/>
            <person name="Herman E.K."/>
            <person name="Klute M.J."/>
            <person name="Nakayama T."/>
            <person name="Obornik M."/>
            <person name="Reyes-Prieto A."/>
            <person name="Armbrust E.V."/>
            <person name="Aves S.J."/>
            <person name="Beiko R.G."/>
            <person name="Coutinho P."/>
            <person name="Dacks J.B."/>
            <person name="Durnford D.G."/>
            <person name="Fast N.M."/>
            <person name="Green B.R."/>
            <person name="Grisdale C.J."/>
            <person name="Hempel F."/>
            <person name="Henrissat B."/>
            <person name="Hoppner M.P."/>
            <person name="Ishida K."/>
            <person name="Kim E."/>
            <person name="Koreny L."/>
            <person name="Kroth P.G."/>
            <person name="Liu Y."/>
            <person name="Malik S.B."/>
            <person name="Maier U.G."/>
            <person name="McRose D."/>
            <person name="Mock T."/>
            <person name="Neilson J.A."/>
            <person name="Onodera N.T."/>
            <person name="Poole A.M."/>
            <person name="Pritham E.J."/>
            <person name="Richards T.A."/>
            <person name="Rocap G."/>
            <person name="Roy S.W."/>
            <person name="Sarai C."/>
            <person name="Schaack S."/>
            <person name="Shirato S."/>
            <person name="Slamovits C.H."/>
            <person name="Spencer D.F."/>
            <person name="Suzuki S."/>
            <person name="Worden A.Z."/>
            <person name="Zauner S."/>
            <person name="Barry K."/>
            <person name="Bell C."/>
            <person name="Bharti A.K."/>
            <person name="Crow J.A."/>
            <person name="Grimwood J."/>
            <person name="Kramer R."/>
            <person name="Lindquist E."/>
            <person name="Lucas S."/>
            <person name="Salamov A."/>
            <person name="McFadden G.I."/>
            <person name="Lane C.E."/>
            <person name="Keeling P.J."/>
            <person name="Gray M.W."/>
            <person name="Grigoriev I.V."/>
            <person name="Archibald J.M."/>
        </authorList>
    </citation>
    <scope>NUCLEOTIDE SEQUENCE</scope>
    <source>
        <strain evidence="6 8">CCMP2712</strain>
    </source>
</reference>
<evidence type="ECO:0000313" key="7">
    <source>
        <dbReference type="EnsemblProtists" id="EKX43450"/>
    </source>
</evidence>
<dbReference type="SUPFAM" id="SSF52047">
    <property type="entry name" value="RNI-like"/>
    <property type="match status" value="1"/>
</dbReference>
<dbReference type="GO" id="GO:0005096">
    <property type="term" value="F:GTPase activator activity"/>
    <property type="evidence" value="ECO:0007669"/>
    <property type="project" value="UniProtKB-KW"/>
</dbReference>
<organism evidence="6">
    <name type="scientific">Guillardia theta (strain CCMP2712)</name>
    <name type="common">Cryptophyte</name>
    <dbReference type="NCBI Taxonomy" id="905079"/>
    <lineage>
        <taxon>Eukaryota</taxon>
        <taxon>Cryptophyceae</taxon>
        <taxon>Pyrenomonadales</taxon>
        <taxon>Geminigeraceae</taxon>
        <taxon>Guillardia</taxon>
    </lineage>
</organism>